<proteinExistence type="predicted"/>
<name>A0A8I1AHA0_ACIBZ</name>
<accession>A0A8I1AHA0</accession>
<dbReference type="AlphaFoldDB" id="A0A8I1AHA0"/>
<protein>
    <submittedName>
        <fullName evidence="1">Uncharacterized protein</fullName>
    </submittedName>
</protein>
<evidence type="ECO:0000313" key="2">
    <source>
        <dbReference type="Proteomes" id="UP000644140"/>
    </source>
</evidence>
<dbReference type="RefSeq" id="WP_198114758.1">
    <property type="nucleotide sequence ID" value="NZ_CP066121.1"/>
</dbReference>
<reference evidence="1" key="1">
    <citation type="submission" date="2022-02" db="EMBL/GenBank/DDBJ databases">
        <title>Characterization of Tn125 harboring carbapenem-resistant Acinetobacter bereziniae clinical isolates.</title>
        <authorList>
            <person name="Wong N.-K."/>
            <person name="Pan Q."/>
        </authorList>
    </citation>
    <scope>NUCLEOTIDE SEQUENCE</scope>
    <source>
        <strain evidence="1">GD03393</strain>
    </source>
</reference>
<gene>
    <name evidence="1" type="ORF">I9054_001340</name>
</gene>
<dbReference type="EMBL" id="CP092085">
    <property type="protein sequence ID" value="UUN98150.1"/>
    <property type="molecule type" value="Genomic_DNA"/>
</dbReference>
<evidence type="ECO:0000313" key="1">
    <source>
        <dbReference type="EMBL" id="UUN98150.1"/>
    </source>
</evidence>
<organism evidence="1 2">
    <name type="scientific">Acinetobacter bereziniae</name>
    <name type="common">Acinetobacter genomosp. 10</name>
    <dbReference type="NCBI Taxonomy" id="106648"/>
    <lineage>
        <taxon>Bacteria</taxon>
        <taxon>Pseudomonadati</taxon>
        <taxon>Pseudomonadota</taxon>
        <taxon>Gammaproteobacteria</taxon>
        <taxon>Moraxellales</taxon>
        <taxon>Moraxellaceae</taxon>
        <taxon>Acinetobacter</taxon>
    </lineage>
</organism>
<dbReference type="Proteomes" id="UP000644140">
    <property type="component" value="Chromosome"/>
</dbReference>
<sequence length="245" mass="28489">MPASLNTDLNLNPLIDRTLDNPYGVAGLIIVVILGLVILLFFSVFKSGILNGIREHQEYKARKIREEIKDQEDLLEDESFKKYRYQIKYHLDVVKLNKLLKYSHYDKNLLEYILSCKDKRLAMLYYDSANFFIEKNQVTKQFQLKSFCRNWWIKLLNGVGTILYFGISLGSLYPTAIVFYEAITKGASLKTVPFSFVISQFLLFVLCLILALVILVPMVRPWKAMMFLKLEKIENDQANFEAEDS</sequence>